<organism evidence="3">
    <name type="scientific">Desulfacinum infernum</name>
    <dbReference type="NCBI Taxonomy" id="35837"/>
    <lineage>
        <taxon>Bacteria</taxon>
        <taxon>Pseudomonadati</taxon>
        <taxon>Thermodesulfobacteriota</taxon>
        <taxon>Syntrophobacteria</taxon>
        <taxon>Syntrophobacterales</taxon>
        <taxon>Syntrophobacteraceae</taxon>
        <taxon>Desulfacinum</taxon>
    </lineage>
</organism>
<dbReference type="NCBIfam" id="TIGR02175">
    <property type="entry name" value="PorC_KorC"/>
    <property type="match status" value="1"/>
</dbReference>
<evidence type="ECO:0000256" key="1">
    <source>
        <dbReference type="ARBA" id="ARBA00023002"/>
    </source>
</evidence>
<dbReference type="AlphaFoldDB" id="A0A832A1E1"/>
<dbReference type="InterPro" id="IPR011894">
    <property type="entry name" value="PorC_KorC"/>
</dbReference>
<dbReference type="InterPro" id="IPR019752">
    <property type="entry name" value="Pyrv/ketoisovalerate_OxRed_cat"/>
</dbReference>
<keyword evidence="3" id="KW-0670">Pyruvate</keyword>
<sequence>MIEVRFHGRGGQGTVVASILMAKALFQAGYFVQSFPLFGVERRGAPVEAYLRWNTRKILVRTNVYTPDHVVVLDPTLPAAVDVSRGLKPGGWILLNASAMPEDPAVFASFRLAMVDATRIALKYALGTRTHPIVNTAMMGAFARVLEEPPLDAVVHAIREEIPIKPEANIAAAQEAYESVVFLRPNVGKGAQPLSLTVESSAAL</sequence>
<dbReference type="Gene3D" id="3.40.920.10">
    <property type="entry name" value="Pyruvate-ferredoxin oxidoreductase, PFOR, domain III"/>
    <property type="match status" value="1"/>
</dbReference>
<comment type="caution">
    <text evidence="3">The sequence shown here is derived from an EMBL/GenBank/DDBJ whole genome shotgun (WGS) entry which is preliminary data.</text>
</comment>
<dbReference type="PANTHER" id="PTHR43366">
    <property type="entry name" value="PYRUVATE SYNTHASE SUBUNIT PORC"/>
    <property type="match status" value="1"/>
</dbReference>
<dbReference type="GO" id="GO:0016625">
    <property type="term" value="F:oxidoreductase activity, acting on the aldehyde or oxo group of donors, iron-sulfur protein as acceptor"/>
    <property type="evidence" value="ECO:0007669"/>
    <property type="project" value="InterPro"/>
</dbReference>
<dbReference type="SUPFAM" id="SSF53323">
    <property type="entry name" value="Pyruvate-ferredoxin oxidoreductase, PFOR, domain III"/>
    <property type="match status" value="1"/>
</dbReference>
<feature type="domain" description="Pyruvate/ketoisovalerate oxidoreductase catalytic" evidence="2">
    <location>
        <begin position="10"/>
        <end position="178"/>
    </location>
</feature>
<dbReference type="PANTHER" id="PTHR43366:SF1">
    <property type="entry name" value="PYRUVATE SYNTHASE SUBUNIT PORC"/>
    <property type="match status" value="1"/>
</dbReference>
<keyword evidence="1" id="KW-0560">Oxidoreductase</keyword>
<reference evidence="3" key="1">
    <citation type="journal article" date="2020" name="mSystems">
        <title>Genome- and Community-Level Interaction Insights into Carbon Utilization and Element Cycling Functions of Hydrothermarchaeota in Hydrothermal Sediment.</title>
        <authorList>
            <person name="Zhou Z."/>
            <person name="Liu Y."/>
            <person name="Xu W."/>
            <person name="Pan J."/>
            <person name="Luo Z.H."/>
            <person name="Li M."/>
        </authorList>
    </citation>
    <scope>NUCLEOTIDE SEQUENCE [LARGE SCALE GENOMIC DNA]</scope>
    <source>
        <strain evidence="3">SpSt-456</strain>
    </source>
</reference>
<name>A0A832A1E1_9BACT</name>
<protein>
    <submittedName>
        <fullName evidence="3">Pyruvate ferredoxin oxidoreductase</fullName>
    </submittedName>
</protein>
<proteinExistence type="predicted"/>
<evidence type="ECO:0000259" key="2">
    <source>
        <dbReference type="Pfam" id="PF01558"/>
    </source>
</evidence>
<gene>
    <name evidence="3" type="ORF">ENS06_10675</name>
</gene>
<dbReference type="InterPro" id="IPR002869">
    <property type="entry name" value="Pyrv_flavodox_OxRed_cen"/>
</dbReference>
<evidence type="ECO:0000313" key="3">
    <source>
        <dbReference type="EMBL" id="HFK97768.1"/>
    </source>
</evidence>
<dbReference type="EMBL" id="DSTK01000033">
    <property type="protein sequence ID" value="HFK97768.1"/>
    <property type="molecule type" value="Genomic_DNA"/>
</dbReference>
<dbReference type="Pfam" id="PF01558">
    <property type="entry name" value="POR"/>
    <property type="match status" value="1"/>
</dbReference>
<accession>A0A832A1E1</accession>
<dbReference type="InterPro" id="IPR051626">
    <property type="entry name" value="Oxidoreductase_gamma_subunit"/>
</dbReference>